<dbReference type="AlphaFoldDB" id="A0AAD9LEK8"/>
<accession>A0AAD9LEK8</accession>
<dbReference type="EMBL" id="JAHBMH010000073">
    <property type="protein sequence ID" value="KAK1933440.1"/>
    <property type="molecule type" value="Genomic_DNA"/>
</dbReference>
<protein>
    <submittedName>
        <fullName evidence="3">26S proteasome non-ATPase regulatory subunit Nin1/mts3 family protein</fullName>
    </submittedName>
</protein>
<dbReference type="Gene3D" id="1.25.40.990">
    <property type="match status" value="1"/>
</dbReference>
<name>A0AAD9LEK8_BABDI</name>
<keyword evidence="1 3" id="KW-0647">Proteasome</keyword>
<dbReference type="InterPro" id="IPR033464">
    <property type="entry name" value="CSN8_PSD8_EIF3K"/>
</dbReference>
<keyword evidence="4" id="KW-1185">Reference proteome</keyword>
<feature type="domain" description="CSN8/PSMD8/EIF3K" evidence="2">
    <location>
        <begin position="115"/>
        <end position="221"/>
    </location>
</feature>
<dbReference type="PANTHER" id="PTHR12387:SF0">
    <property type="entry name" value="26S PROTEASOME NON-ATPASE REGULATORY SUBUNIT 8"/>
    <property type="match status" value="1"/>
</dbReference>
<reference evidence="3" key="2">
    <citation type="submission" date="2021-05" db="EMBL/GenBank/DDBJ databases">
        <authorList>
            <person name="Pain A."/>
        </authorList>
    </citation>
    <scope>NUCLEOTIDE SEQUENCE</scope>
    <source>
        <strain evidence="3">1802A</strain>
    </source>
</reference>
<dbReference type="GO" id="GO:0008541">
    <property type="term" value="C:proteasome regulatory particle, lid subcomplex"/>
    <property type="evidence" value="ECO:0007669"/>
    <property type="project" value="TreeGrafter"/>
</dbReference>
<evidence type="ECO:0000313" key="4">
    <source>
        <dbReference type="Proteomes" id="UP001195914"/>
    </source>
</evidence>
<dbReference type="GO" id="GO:0043161">
    <property type="term" value="P:proteasome-mediated ubiquitin-dependent protein catabolic process"/>
    <property type="evidence" value="ECO:0007669"/>
    <property type="project" value="TreeGrafter"/>
</dbReference>
<proteinExistence type="predicted"/>
<dbReference type="GO" id="GO:0005829">
    <property type="term" value="C:cytosol"/>
    <property type="evidence" value="ECO:0007669"/>
    <property type="project" value="TreeGrafter"/>
</dbReference>
<dbReference type="Proteomes" id="UP001195914">
    <property type="component" value="Unassembled WGS sequence"/>
</dbReference>
<evidence type="ECO:0000313" key="3">
    <source>
        <dbReference type="EMBL" id="KAK1933440.1"/>
    </source>
</evidence>
<evidence type="ECO:0000259" key="2">
    <source>
        <dbReference type="Pfam" id="PF10075"/>
    </source>
</evidence>
<dbReference type="PANTHER" id="PTHR12387">
    <property type="entry name" value="26S PROTEASOME NON-ATPASE REGULATORY SUBUNIT 8"/>
    <property type="match status" value="1"/>
</dbReference>
<dbReference type="Pfam" id="PF10075">
    <property type="entry name" value="CSN8_PSD8_EIF3K"/>
    <property type="match status" value="1"/>
</dbReference>
<dbReference type="GO" id="GO:0005634">
    <property type="term" value="C:nucleus"/>
    <property type="evidence" value="ECO:0007669"/>
    <property type="project" value="TreeGrafter"/>
</dbReference>
<evidence type="ECO:0000256" key="1">
    <source>
        <dbReference type="ARBA" id="ARBA00022942"/>
    </source>
</evidence>
<comment type="caution">
    <text evidence="3">The sequence shown here is derived from an EMBL/GenBank/DDBJ whole genome shotgun (WGS) entry which is preliminary data.</text>
</comment>
<gene>
    <name evidence="3" type="ORF">X943_003679</name>
</gene>
<dbReference type="InterPro" id="IPR006746">
    <property type="entry name" value="26S_Psome_Rpn12"/>
</dbReference>
<sequence length="310" mass="35056">MSTEELESRVLALRETFAAASADPSALNACVERLAPLKQLLTIHRLQNSIPSNRFWLLSREVHEIGALVSIHGGDVDSFECFYSQLYLFYFDYSQVCLHTPVGVTIVQLMERSERMDLILGIRLLQLLTENRIGDFYMLLELIPHDLRNSINISYVVDLERSMMEGNLARLIGVNHTAPCEYYKTLSDKLADTARSKIAASIEVSYPSLRMDVVISMLQLQGVNVSLVCMLPMPLQEMFSFVAYYNQCKAIGGTFSTVYVIIFAEGSHVQWHIDGDRIVFVSEEVSRCSVSSREMLVHSLDAIEELEKIV</sequence>
<organism evidence="3 4">
    <name type="scientific">Babesia divergens</name>
    <dbReference type="NCBI Taxonomy" id="32595"/>
    <lineage>
        <taxon>Eukaryota</taxon>
        <taxon>Sar</taxon>
        <taxon>Alveolata</taxon>
        <taxon>Apicomplexa</taxon>
        <taxon>Aconoidasida</taxon>
        <taxon>Piroplasmida</taxon>
        <taxon>Babesiidae</taxon>
        <taxon>Babesia</taxon>
    </lineage>
</organism>
<reference evidence="3" key="1">
    <citation type="journal article" date="2014" name="Nucleic Acids Res.">
        <title>The evolutionary dynamics of variant antigen genes in Babesia reveal a history of genomic innovation underlying host-parasite interaction.</title>
        <authorList>
            <person name="Jackson A.P."/>
            <person name="Otto T.D."/>
            <person name="Darby A."/>
            <person name="Ramaprasad A."/>
            <person name="Xia D."/>
            <person name="Echaide I.E."/>
            <person name="Farber M."/>
            <person name="Gahlot S."/>
            <person name="Gamble J."/>
            <person name="Gupta D."/>
            <person name="Gupta Y."/>
            <person name="Jackson L."/>
            <person name="Malandrin L."/>
            <person name="Malas T.B."/>
            <person name="Moussa E."/>
            <person name="Nair M."/>
            <person name="Reid A.J."/>
            <person name="Sanders M."/>
            <person name="Sharma J."/>
            <person name="Tracey A."/>
            <person name="Quail M.A."/>
            <person name="Weir W."/>
            <person name="Wastling J.M."/>
            <person name="Hall N."/>
            <person name="Willadsen P."/>
            <person name="Lingelbach K."/>
            <person name="Shiels B."/>
            <person name="Tait A."/>
            <person name="Berriman M."/>
            <person name="Allred D.R."/>
            <person name="Pain A."/>
        </authorList>
    </citation>
    <scope>NUCLEOTIDE SEQUENCE</scope>
    <source>
        <strain evidence="3">1802A</strain>
    </source>
</reference>